<reference evidence="3" key="1">
    <citation type="journal article" date="2021" name="Microbiol. Resour. Announc.">
        <title>LGAAP: Leishmaniinae Genome Assembly and Annotation Pipeline.</title>
        <authorList>
            <person name="Almutairi H."/>
            <person name="Urbaniak M.D."/>
            <person name="Bates M.D."/>
            <person name="Jariyapan N."/>
            <person name="Kwakye-Nuako G."/>
            <person name="Thomaz-Soccol V."/>
            <person name="Al-Salem W.S."/>
            <person name="Dillon R.J."/>
            <person name="Bates P.A."/>
            <person name="Gatherer D."/>
        </authorList>
    </citation>
    <scope>NUCLEOTIDE SEQUENCE [LARGE SCALE GENOMIC DNA]</scope>
</reference>
<reference evidence="3" key="2">
    <citation type="journal article" date="2021" name="Sci. Data">
        <title>Chromosome-scale genome sequencing, assembly and annotation of six genomes from subfamily Leishmaniinae.</title>
        <authorList>
            <person name="Almutairi H."/>
            <person name="Urbaniak M.D."/>
            <person name="Bates M.D."/>
            <person name="Jariyapan N."/>
            <person name="Kwakye-Nuako G."/>
            <person name="Thomaz Soccol V."/>
            <person name="Al-Salem W.S."/>
            <person name="Dillon R.J."/>
            <person name="Bates P.A."/>
            <person name="Gatherer D."/>
        </authorList>
    </citation>
    <scope>NUCLEOTIDE SEQUENCE [LARGE SCALE GENOMIC DNA]</scope>
</reference>
<protein>
    <submittedName>
        <fullName evidence="2">Uncharacterized protein</fullName>
    </submittedName>
</protein>
<dbReference type="GeneID" id="92362510"/>
<gene>
    <name evidence="2" type="ORF">LSCM4_06661</name>
</gene>
<evidence type="ECO:0000313" key="3">
    <source>
        <dbReference type="Proteomes" id="UP000674143"/>
    </source>
</evidence>
<feature type="region of interest" description="Disordered" evidence="1">
    <location>
        <begin position="1"/>
        <end position="21"/>
    </location>
</feature>
<dbReference type="KEGG" id="loi:92362510"/>
<name>A0A836HQJ1_9TRYP</name>
<dbReference type="Proteomes" id="UP000674143">
    <property type="component" value="Unassembled WGS sequence"/>
</dbReference>
<accession>A0A836HQJ1</accession>
<sequence length="192" mass="21891">MLVRRGLATVAGRAATASPEPTPLTAPLRCVSTGNFDHPSFSYRHQHTFNTLPMHDANRFGGRTAYLREIGPIDHKKKGRLFKRDPATLQFNVDVWCAQQTLRKQWKGRDWDMVEMPFELAPKELQRVVPEKYTDVPMMTDPARHDYMNIRRKVFDREALQGALYASGSGGSLPYPAVQLVDKDAMTLEKYL</sequence>
<dbReference type="AlphaFoldDB" id="A0A836HQJ1"/>
<evidence type="ECO:0000256" key="1">
    <source>
        <dbReference type="SAM" id="MobiDB-lite"/>
    </source>
</evidence>
<organism evidence="2 3">
    <name type="scientific">Leishmania orientalis</name>
    <dbReference type="NCBI Taxonomy" id="2249476"/>
    <lineage>
        <taxon>Eukaryota</taxon>
        <taxon>Discoba</taxon>
        <taxon>Euglenozoa</taxon>
        <taxon>Kinetoplastea</taxon>
        <taxon>Metakinetoplastina</taxon>
        <taxon>Trypanosomatida</taxon>
        <taxon>Trypanosomatidae</taxon>
        <taxon>Leishmaniinae</taxon>
        <taxon>Leishmania</taxon>
    </lineage>
</organism>
<comment type="caution">
    <text evidence="2">The sequence shown here is derived from an EMBL/GenBank/DDBJ whole genome shotgun (WGS) entry which is preliminary data.</text>
</comment>
<proteinExistence type="predicted"/>
<dbReference type="RefSeq" id="XP_067065287.1">
    <property type="nucleotide sequence ID" value="XM_067208576.1"/>
</dbReference>
<dbReference type="EMBL" id="JAFHLR010000010">
    <property type="protein sequence ID" value="KAG5485703.1"/>
    <property type="molecule type" value="Genomic_DNA"/>
</dbReference>
<evidence type="ECO:0000313" key="2">
    <source>
        <dbReference type="EMBL" id="KAG5485703.1"/>
    </source>
</evidence>
<keyword evidence="3" id="KW-1185">Reference proteome</keyword>
<dbReference type="SMR" id="A0A836HQJ1"/>